<feature type="binding site" evidence="7">
    <location>
        <position position="129"/>
    </location>
    <ligand>
        <name>phosphoenolpyruvate</name>
        <dbReference type="ChEBI" id="CHEBI:58702"/>
    </ligand>
</feature>
<feature type="domain" description="Enolpyruvate transferase" evidence="9">
    <location>
        <begin position="15"/>
        <end position="436"/>
    </location>
</feature>
<feature type="binding site" evidence="7">
    <location>
        <position position="328"/>
    </location>
    <ligand>
        <name>3-phosphoshikimate</name>
        <dbReference type="ChEBI" id="CHEBI:145989"/>
    </ligand>
</feature>
<dbReference type="CDD" id="cd01556">
    <property type="entry name" value="EPSP_synthase"/>
    <property type="match status" value="1"/>
</dbReference>
<keyword evidence="5 7" id="KW-0057">Aromatic amino acid biosynthesis</keyword>
<feature type="binding site" evidence="7">
    <location>
        <position position="28"/>
    </location>
    <ligand>
        <name>phosphoenolpyruvate</name>
        <dbReference type="ChEBI" id="CHEBI:58702"/>
    </ligand>
</feature>
<evidence type="ECO:0000256" key="5">
    <source>
        <dbReference type="ARBA" id="ARBA00023141"/>
    </source>
</evidence>
<dbReference type="HAMAP" id="MF_00210">
    <property type="entry name" value="EPSP_synth"/>
    <property type="match status" value="1"/>
</dbReference>
<evidence type="ECO:0000256" key="1">
    <source>
        <dbReference type="ARBA" id="ARBA00004811"/>
    </source>
</evidence>
<feature type="binding site" evidence="7">
    <location>
        <position position="101"/>
    </location>
    <ligand>
        <name>phosphoenolpyruvate</name>
        <dbReference type="ChEBI" id="CHEBI:58702"/>
    </ligand>
</feature>
<dbReference type="Proteomes" id="UP001181622">
    <property type="component" value="Unassembled WGS sequence"/>
</dbReference>
<dbReference type="SUPFAM" id="SSF55205">
    <property type="entry name" value="EPT/RTPC-like"/>
    <property type="match status" value="1"/>
</dbReference>
<comment type="caution">
    <text evidence="7">Lacks conserved residue(s) required for the propagation of feature annotation.</text>
</comment>
<comment type="function">
    <text evidence="7">Catalyzes the transfer of the enolpyruvyl moiety of phosphoenolpyruvate (PEP) to the 5-hydroxyl of shikimate-3-phosphate (S3P) to produce enolpyruvyl shikimate-3-phosphate and inorganic phosphate.</text>
</comment>
<dbReference type="EC" id="2.5.1.19" evidence="7"/>
<comment type="catalytic activity">
    <reaction evidence="6">
        <text>3-phosphoshikimate + phosphoenolpyruvate = 5-O-(1-carboxyvinyl)-3-phosphoshikimate + phosphate</text>
        <dbReference type="Rhea" id="RHEA:21256"/>
        <dbReference type="ChEBI" id="CHEBI:43474"/>
        <dbReference type="ChEBI" id="CHEBI:57701"/>
        <dbReference type="ChEBI" id="CHEBI:58702"/>
        <dbReference type="ChEBI" id="CHEBI:145989"/>
        <dbReference type="EC" id="2.5.1.19"/>
    </reaction>
    <physiologicalReaction direction="left-to-right" evidence="6">
        <dbReference type="Rhea" id="RHEA:21257"/>
    </physiologicalReaction>
</comment>
<evidence type="ECO:0000256" key="4">
    <source>
        <dbReference type="ARBA" id="ARBA00022679"/>
    </source>
</evidence>
<dbReference type="GO" id="GO:0003866">
    <property type="term" value="F:3-phosphoshikimate 1-carboxyvinyltransferase activity"/>
    <property type="evidence" value="ECO:0007669"/>
    <property type="project" value="UniProtKB-EC"/>
</dbReference>
<dbReference type="Pfam" id="PF00275">
    <property type="entry name" value="EPSP_synthase"/>
    <property type="match status" value="1"/>
</dbReference>
<dbReference type="InterPro" id="IPR006264">
    <property type="entry name" value="EPSP_synthase"/>
</dbReference>
<feature type="binding site" evidence="7">
    <location>
        <position position="355"/>
    </location>
    <ligand>
        <name>3-phosphoshikimate</name>
        <dbReference type="ChEBI" id="CHEBI:145989"/>
    </ligand>
</feature>
<sequence>MSSSLPPSPARSRRSGALTGRARVPGDKSISHRSLILGLLSVGETRIEGLLEGEDVLATGRACAALGATVERLAAGRWRVSGVGVGALKSPAETLDFGNAGTGSRLMMGVVGGHPIEATFDGDASLRSRPMRRILDPLEKMGALVVSAAEGGRVPLTLRGPNRTIPITYETPAPSAQIKSAVLLAGLNAPGVTTVIEREATRDHTERMLKAFGAEVTVEPHGAHGRAIRLVGEPELRATQISVPADPSSAAFALVAALVTPGSEIVIEGVMTNPLRTGLMTTLIEMGADVTLSDVHEVGGEEVADIVVRASRLAGVDVPPERAPTMIDEYPILAVAAAFAEGETRMRGLHELRVKESDRLAAVHAGLLACGVEARIEGDDLIVTGKGGVPGGGEPVATHLDHRIAMSFLVMGLASERPVAIDDAAMIATSFPDFVPLMRGLGAAIDVEGQVELHGASS</sequence>
<dbReference type="PIRSF" id="PIRSF000505">
    <property type="entry name" value="EPSPS"/>
    <property type="match status" value="1"/>
</dbReference>
<feature type="binding site" evidence="7">
    <location>
        <position position="359"/>
    </location>
    <ligand>
        <name>phosphoenolpyruvate</name>
        <dbReference type="ChEBI" id="CHEBI:58702"/>
    </ligand>
</feature>
<feature type="binding site" evidence="7">
    <location>
        <position position="177"/>
    </location>
    <ligand>
        <name>3-phosphoshikimate</name>
        <dbReference type="ChEBI" id="CHEBI:145989"/>
    </ligand>
</feature>
<dbReference type="InterPro" id="IPR036968">
    <property type="entry name" value="Enolpyruvate_Tfrase_sf"/>
</dbReference>
<dbReference type="PANTHER" id="PTHR21090:SF5">
    <property type="entry name" value="PENTAFUNCTIONAL AROM POLYPEPTIDE"/>
    <property type="match status" value="1"/>
</dbReference>
<dbReference type="InterPro" id="IPR001986">
    <property type="entry name" value="Enolpyruvate_Tfrase_dom"/>
</dbReference>
<dbReference type="PANTHER" id="PTHR21090">
    <property type="entry name" value="AROM/DEHYDROQUINATE SYNTHASE"/>
    <property type="match status" value="1"/>
</dbReference>
<dbReference type="PROSITE" id="PS00885">
    <property type="entry name" value="EPSP_SYNTHASE_2"/>
    <property type="match status" value="1"/>
</dbReference>
<proteinExistence type="inferred from homology"/>
<accession>A0ABU1DGS7</accession>
<comment type="subunit">
    <text evidence="7">Monomer.</text>
</comment>
<dbReference type="InterPro" id="IPR023193">
    <property type="entry name" value="EPSP_synthase_CS"/>
</dbReference>
<evidence type="ECO:0000256" key="8">
    <source>
        <dbReference type="SAM" id="MobiDB-lite"/>
    </source>
</evidence>
<feature type="binding site" evidence="7">
    <location>
        <position position="33"/>
    </location>
    <ligand>
        <name>3-phosphoshikimate</name>
        <dbReference type="ChEBI" id="CHEBI:145989"/>
    </ligand>
</feature>
<evidence type="ECO:0000256" key="7">
    <source>
        <dbReference type="HAMAP-Rule" id="MF_00210"/>
    </source>
</evidence>
<feature type="active site" description="Proton acceptor" evidence="7">
    <location>
        <position position="328"/>
    </location>
</feature>
<name>A0ABU1DGS7_9HYPH</name>
<evidence type="ECO:0000313" key="10">
    <source>
        <dbReference type="EMBL" id="MDR4307243.1"/>
    </source>
</evidence>
<comment type="pathway">
    <text evidence="1 7">Metabolic intermediate biosynthesis; chorismate biosynthesis; chorismate from D-erythrose 4-phosphate and phosphoenolpyruvate: step 6/7.</text>
</comment>
<comment type="similarity">
    <text evidence="2 7">Belongs to the EPSP synthase family.</text>
</comment>
<evidence type="ECO:0000259" key="9">
    <source>
        <dbReference type="Pfam" id="PF00275"/>
    </source>
</evidence>
<dbReference type="NCBIfam" id="TIGR01356">
    <property type="entry name" value="aroA"/>
    <property type="match status" value="1"/>
</dbReference>
<feature type="binding site" evidence="7">
    <location>
        <position position="29"/>
    </location>
    <ligand>
        <name>3-phosphoshikimate</name>
        <dbReference type="ChEBI" id="CHEBI:145989"/>
    </ligand>
</feature>
<feature type="binding site" evidence="7">
    <location>
        <position position="175"/>
    </location>
    <ligand>
        <name>3-phosphoshikimate</name>
        <dbReference type="ChEBI" id="CHEBI:145989"/>
    </ligand>
</feature>
<dbReference type="InterPro" id="IPR013792">
    <property type="entry name" value="RNA3'P_cycl/enolpyr_Trfase_a/b"/>
</dbReference>
<evidence type="ECO:0000256" key="2">
    <source>
        <dbReference type="ARBA" id="ARBA00009948"/>
    </source>
</evidence>
<dbReference type="Gene3D" id="3.65.10.10">
    <property type="entry name" value="Enolpyruvate transferase domain"/>
    <property type="match status" value="2"/>
</dbReference>
<feature type="binding site" evidence="7">
    <location>
        <position position="177"/>
    </location>
    <ligand>
        <name>phosphoenolpyruvate</name>
        <dbReference type="ChEBI" id="CHEBI:58702"/>
    </ligand>
</feature>
<feature type="binding site" evidence="7">
    <location>
        <position position="403"/>
    </location>
    <ligand>
        <name>phosphoenolpyruvate</name>
        <dbReference type="ChEBI" id="CHEBI:58702"/>
    </ligand>
</feature>
<feature type="region of interest" description="Disordered" evidence="8">
    <location>
        <begin position="1"/>
        <end position="25"/>
    </location>
</feature>
<feature type="binding site" evidence="7">
    <location>
        <position position="28"/>
    </location>
    <ligand>
        <name>3-phosphoshikimate</name>
        <dbReference type="ChEBI" id="CHEBI:145989"/>
    </ligand>
</feature>
<comment type="subcellular location">
    <subcellularLocation>
        <location evidence="7">Cytoplasm</location>
    </subcellularLocation>
</comment>
<dbReference type="EMBL" id="JADBEO010000022">
    <property type="protein sequence ID" value="MDR4307243.1"/>
    <property type="molecule type" value="Genomic_DNA"/>
</dbReference>
<keyword evidence="7" id="KW-0963">Cytoplasm</keyword>
<evidence type="ECO:0000256" key="6">
    <source>
        <dbReference type="ARBA" id="ARBA00044633"/>
    </source>
</evidence>
<comment type="caution">
    <text evidence="10">The sequence shown here is derived from an EMBL/GenBank/DDBJ whole genome shotgun (WGS) entry which is preliminary data.</text>
</comment>
<dbReference type="PROSITE" id="PS00104">
    <property type="entry name" value="EPSP_SYNTHASE_1"/>
    <property type="match status" value="1"/>
</dbReference>
<organism evidence="10 11">
    <name type="scientific">Chelatococcus sambhunathii</name>
    <dbReference type="NCBI Taxonomy" id="363953"/>
    <lineage>
        <taxon>Bacteria</taxon>
        <taxon>Pseudomonadati</taxon>
        <taxon>Pseudomonadota</taxon>
        <taxon>Alphaproteobacteria</taxon>
        <taxon>Hyphomicrobiales</taxon>
        <taxon>Chelatococcaceae</taxon>
        <taxon>Chelatococcus</taxon>
    </lineage>
</organism>
<keyword evidence="11" id="KW-1185">Reference proteome</keyword>
<keyword evidence="4 7" id="KW-0808">Transferase</keyword>
<evidence type="ECO:0000256" key="3">
    <source>
        <dbReference type="ARBA" id="ARBA00022605"/>
    </source>
</evidence>
<gene>
    <name evidence="7 10" type="primary">aroA</name>
    <name evidence="10" type="ORF">IHQ68_11495</name>
</gene>
<protein>
    <recommendedName>
        <fullName evidence="7">3-phosphoshikimate 1-carboxyvinyltransferase</fullName>
        <ecNumber evidence="7">2.5.1.19</ecNumber>
    </recommendedName>
    <alternativeName>
        <fullName evidence="7">5-enolpyruvylshikimate-3-phosphate synthase</fullName>
        <shortName evidence="7">EPSP synthase</shortName>
        <shortName evidence="7">EPSPS</shortName>
    </alternativeName>
</protein>
<keyword evidence="3 7" id="KW-0028">Amino-acid biosynthesis</keyword>
<evidence type="ECO:0000313" key="11">
    <source>
        <dbReference type="Proteomes" id="UP001181622"/>
    </source>
</evidence>
<reference evidence="10" key="1">
    <citation type="submission" date="2020-10" db="EMBL/GenBank/DDBJ databases">
        <authorList>
            <person name="Abbas A."/>
            <person name="Razzaq R."/>
            <person name="Waqas M."/>
            <person name="Abbas N."/>
            <person name="Nielsen T.K."/>
            <person name="Hansen L.H."/>
            <person name="Hussain S."/>
            <person name="Shahid M."/>
        </authorList>
    </citation>
    <scope>NUCLEOTIDE SEQUENCE</scope>
    <source>
        <strain evidence="10">S14</strain>
    </source>
</reference>